<proteinExistence type="predicted"/>
<keyword evidence="1" id="KW-1133">Transmembrane helix</keyword>
<dbReference type="AlphaFoldDB" id="A0A6V7YA20"/>
<comment type="caution">
    <text evidence="2">The sequence shown here is derived from an EMBL/GenBank/DDBJ whole genome shotgun (WGS) entry which is preliminary data.</text>
</comment>
<feature type="transmembrane region" description="Helical" evidence="1">
    <location>
        <begin position="48"/>
        <end position="69"/>
    </location>
</feature>
<reference evidence="2 3" key="1">
    <citation type="submission" date="2020-08" db="EMBL/GenBank/DDBJ databases">
        <authorList>
            <person name="Koutsovoulos G."/>
            <person name="Danchin GJ E."/>
        </authorList>
    </citation>
    <scope>NUCLEOTIDE SEQUENCE [LARGE SCALE GENOMIC DNA]</scope>
</reference>
<accession>A0A6V7YA20</accession>
<keyword evidence="1" id="KW-0812">Transmembrane</keyword>
<evidence type="ECO:0000256" key="1">
    <source>
        <dbReference type="SAM" id="Phobius"/>
    </source>
</evidence>
<keyword evidence="1" id="KW-0472">Membrane</keyword>
<protein>
    <submittedName>
        <fullName evidence="2">Uncharacterized protein</fullName>
    </submittedName>
</protein>
<organism evidence="2 3">
    <name type="scientific">Meloidogyne enterolobii</name>
    <name type="common">Root-knot nematode worm</name>
    <name type="synonym">Meloidogyne mayaguensis</name>
    <dbReference type="NCBI Taxonomy" id="390850"/>
    <lineage>
        <taxon>Eukaryota</taxon>
        <taxon>Metazoa</taxon>
        <taxon>Ecdysozoa</taxon>
        <taxon>Nematoda</taxon>
        <taxon>Chromadorea</taxon>
        <taxon>Rhabditida</taxon>
        <taxon>Tylenchina</taxon>
        <taxon>Tylenchomorpha</taxon>
        <taxon>Tylenchoidea</taxon>
        <taxon>Meloidogynidae</taxon>
        <taxon>Meloidogyninae</taxon>
        <taxon>Meloidogyne</taxon>
    </lineage>
</organism>
<evidence type="ECO:0000313" key="2">
    <source>
        <dbReference type="EMBL" id="CAD2208356.1"/>
    </source>
</evidence>
<dbReference type="EMBL" id="CAJEWN010003683">
    <property type="protein sequence ID" value="CAD2208356.1"/>
    <property type="molecule type" value="Genomic_DNA"/>
</dbReference>
<feature type="transmembrane region" description="Helical" evidence="1">
    <location>
        <begin position="12"/>
        <end position="36"/>
    </location>
</feature>
<gene>
    <name evidence="2" type="ORF">MENT_LOCUS62385</name>
</gene>
<sequence>MSVTDLLTTFEIITIIFTIYSILVSTPIYVSVLVYIRRLSDKPPFNSPFFTCFVALGIIDWYAIGSISLKNFNFGMSLFHSFNPMVRLH</sequence>
<dbReference type="Proteomes" id="UP000580250">
    <property type="component" value="Unassembled WGS sequence"/>
</dbReference>
<evidence type="ECO:0000313" key="3">
    <source>
        <dbReference type="Proteomes" id="UP000580250"/>
    </source>
</evidence>
<name>A0A6V7YA20_MELEN</name>